<feature type="transmembrane region" description="Helical" evidence="1">
    <location>
        <begin position="114"/>
        <end position="133"/>
    </location>
</feature>
<keyword evidence="3" id="KW-1185">Reference proteome</keyword>
<dbReference type="Proteomes" id="UP001058098">
    <property type="component" value="Chromosome"/>
</dbReference>
<keyword evidence="1" id="KW-0472">Membrane</keyword>
<feature type="transmembrane region" description="Helical" evidence="1">
    <location>
        <begin position="39"/>
        <end position="56"/>
    </location>
</feature>
<feature type="transmembrane region" description="Helical" evidence="1">
    <location>
        <begin position="90"/>
        <end position="108"/>
    </location>
</feature>
<evidence type="ECO:0000313" key="2">
    <source>
        <dbReference type="EMBL" id="UVC15047.1"/>
    </source>
</evidence>
<evidence type="ECO:0000313" key="3">
    <source>
        <dbReference type="Proteomes" id="UP001058098"/>
    </source>
</evidence>
<sequence>MGQSPQGALLISVALVAAASFLMAGILKWRHIGSPWSELLLPAIFLAAYYLVYNKVPAFPPVGAVNKIFYVAVLGTVVGVAVDLLKLPKLSRAIVLLQPVAAAFYIGWVRLTDGPIEVIVAAAAGLLVMLLLSRDQNGEAGEANLRRAIVLGIFCLGFAPLALFGASSSSFQLLIIFAVAIFASLVWNVANAQYAFATTAMLGGAGSILAVVLAVTLITRKTDLAILCLFGAVFLAPLASSRFARVFPAKGQAARLAIFTVLCLVPAASAVAVAIIRYGASFPV</sequence>
<keyword evidence="1" id="KW-0812">Transmembrane</keyword>
<accession>A0ABY5QX57</accession>
<feature type="transmembrane region" description="Helical" evidence="1">
    <location>
        <begin position="6"/>
        <end position="27"/>
    </location>
</feature>
<name>A0ABY5QX57_9HYPH</name>
<feature type="transmembrane region" description="Helical" evidence="1">
    <location>
        <begin position="194"/>
        <end position="218"/>
    </location>
</feature>
<proteinExistence type="predicted"/>
<feature type="transmembrane region" description="Helical" evidence="1">
    <location>
        <begin position="170"/>
        <end position="187"/>
    </location>
</feature>
<dbReference type="EMBL" id="CP062229">
    <property type="protein sequence ID" value="UVC15047.1"/>
    <property type="molecule type" value="Genomic_DNA"/>
</dbReference>
<evidence type="ECO:0008006" key="4">
    <source>
        <dbReference type="Google" id="ProtNLM"/>
    </source>
</evidence>
<feature type="transmembrane region" description="Helical" evidence="1">
    <location>
        <begin position="68"/>
        <end position="85"/>
    </location>
</feature>
<organism evidence="2 3">
    <name type="scientific">Mesorhizobium onobrychidis</name>
    <dbReference type="NCBI Taxonomy" id="2775404"/>
    <lineage>
        <taxon>Bacteria</taxon>
        <taxon>Pseudomonadati</taxon>
        <taxon>Pseudomonadota</taxon>
        <taxon>Alphaproteobacteria</taxon>
        <taxon>Hyphomicrobiales</taxon>
        <taxon>Phyllobacteriaceae</taxon>
        <taxon>Mesorhizobium</taxon>
    </lineage>
</organism>
<gene>
    <name evidence="2" type="ORF">IHQ72_31405</name>
</gene>
<feature type="transmembrane region" description="Helical" evidence="1">
    <location>
        <begin position="224"/>
        <end position="244"/>
    </location>
</feature>
<feature type="transmembrane region" description="Helical" evidence="1">
    <location>
        <begin position="145"/>
        <end position="164"/>
    </location>
</feature>
<evidence type="ECO:0000256" key="1">
    <source>
        <dbReference type="SAM" id="Phobius"/>
    </source>
</evidence>
<feature type="transmembrane region" description="Helical" evidence="1">
    <location>
        <begin position="256"/>
        <end position="280"/>
    </location>
</feature>
<dbReference type="RefSeq" id="WP_258119617.1">
    <property type="nucleotide sequence ID" value="NZ_CP062229.1"/>
</dbReference>
<reference evidence="2" key="1">
    <citation type="submission" date="2020-09" db="EMBL/GenBank/DDBJ databases">
        <title>Rhizobia associated with sainfoin plants.</title>
        <authorList>
            <person name="Asharfi S."/>
            <person name="Kuzmanovic N."/>
            <person name="Bunk B."/>
            <person name="Sproeer C."/>
            <person name="Becker M."/>
            <person name="Thuenen T."/>
        </authorList>
    </citation>
    <scope>NUCLEOTIDE SEQUENCE</scope>
    <source>
        <strain evidence="2">OM4</strain>
    </source>
</reference>
<protein>
    <recommendedName>
        <fullName evidence="4">DMT family transporter</fullName>
    </recommendedName>
</protein>
<keyword evidence="1" id="KW-1133">Transmembrane helix</keyword>